<evidence type="ECO:0000256" key="2">
    <source>
        <dbReference type="ARBA" id="ARBA00005194"/>
    </source>
</evidence>
<evidence type="ECO:0000256" key="7">
    <source>
        <dbReference type="ARBA" id="ARBA00022553"/>
    </source>
</evidence>
<evidence type="ECO:0000313" key="16">
    <source>
        <dbReference type="EMBL" id="EEB06200.1"/>
    </source>
</evidence>
<name>B6K050_SCHJY</name>
<evidence type="ECO:0000256" key="12">
    <source>
        <dbReference type="ARBA" id="ARBA00023128"/>
    </source>
</evidence>
<dbReference type="InterPro" id="IPR009081">
    <property type="entry name" value="PP-bd_ACP"/>
</dbReference>
<keyword evidence="6 14" id="KW-0444">Lipid biosynthesis</keyword>
<dbReference type="Pfam" id="PF00550">
    <property type="entry name" value="PP-binding"/>
    <property type="match status" value="1"/>
</dbReference>
<feature type="domain" description="Carrier" evidence="15">
    <location>
        <begin position="30"/>
        <end position="107"/>
    </location>
</feature>
<dbReference type="InterPro" id="IPR003231">
    <property type="entry name" value="ACP"/>
</dbReference>
<dbReference type="PANTHER" id="PTHR20863:SF28">
    <property type="entry name" value="ACYL CARRIER PROTEIN, MITOCHONDRIAL"/>
    <property type="match status" value="1"/>
</dbReference>
<dbReference type="JaponicusDB" id="SJAG_01238"/>
<organism evidence="16 17">
    <name type="scientific">Schizosaccharomyces japonicus (strain yFS275 / FY16936)</name>
    <name type="common">Fission yeast</name>
    <dbReference type="NCBI Taxonomy" id="402676"/>
    <lineage>
        <taxon>Eukaryota</taxon>
        <taxon>Fungi</taxon>
        <taxon>Dikarya</taxon>
        <taxon>Ascomycota</taxon>
        <taxon>Taphrinomycotina</taxon>
        <taxon>Schizosaccharomycetes</taxon>
        <taxon>Schizosaccharomycetales</taxon>
        <taxon>Schizosaccharomycetaceae</taxon>
        <taxon>Schizosaccharomyces</taxon>
    </lineage>
</organism>
<dbReference type="NCBIfam" id="TIGR00517">
    <property type="entry name" value="acyl_carrier"/>
    <property type="match status" value="1"/>
</dbReference>
<evidence type="ECO:0000256" key="9">
    <source>
        <dbReference type="ARBA" id="ARBA00022946"/>
    </source>
</evidence>
<evidence type="ECO:0000256" key="13">
    <source>
        <dbReference type="ARBA" id="ARBA00023160"/>
    </source>
</evidence>
<sequence length="110" mass="12063">MLSRCASLFRGFRAAPAVRTSLRYYSVARPDAESRILKVVSSFDKVKNAGVQVTPNSTFSKDLGLDSLDSVEVVMAIEEEFSLQIPDNDADEIKSVSDAIKYISNAKDAK</sequence>
<comment type="subcellular location">
    <subcellularLocation>
        <location evidence="1">Mitochondrion</location>
    </subcellularLocation>
</comment>
<dbReference type="VEuPathDB" id="FungiDB:SJAG_01238"/>
<evidence type="ECO:0000313" key="17">
    <source>
        <dbReference type="Proteomes" id="UP000001744"/>
    </source>
</evidence>
<reference evidence="16 17" key="1">
    <citation type="journal article" date="2011" name="Science">
        <title>Comparative functional genomics of the fission yeasts.</title>
        <authorList>
            <person name="Rhind N."/>
            <person name="Chen Z."/>
            <person name="Yassour M."/>
            <person name="Thompson D.A."/>
            <person name="Haas B.J."/>
            <person name="Habib N."/>
            <person name="Wapinski I."/>
            <person name="Roy S."/>
            <person name="Lin M.F."/>
            <person name="Heiman D.I."/>
            <person name="Young S.K."/>
            <person name="Furuya K."/>
            <person name="Guo Y."/>
            <person name="Pidoux A."/>
            <person name="Chen H.M."/>
            <person name="Robbertse B."/>
            <person name="Goldberg J.M."/>
            <person name="Aoki K."/>
            <person name="Bayne E.H."/>
            <person name="Berlin A.M."/>
            <person name="Desjardins C.A."/>
            <person name="Dobbs E."/>
            <person name="Dukaj L."/>
            <person name="Fan L."/>
            <person name="FitzGerald M.G."/>
            <person name="French C."/>
            <person name="Gujja S."/>
            <person name="Hansen K."/>
            <person name="Keifenheim D."/>
            <person name="Levin J.Z."/>
            <person name="Mosher R.A."/>
            <person name="Mueller C.A."/>
            <person name="Pfiffner J."/>
            <person name="Priest M."/>
            <person name="Russ C."/>
            <person name="Smialowska A."/>
            <person name="Swoboda P."/>
            <person name="Sykes S.M."/>
            <person name="Vaughn M."/>
            <person name="Vengrova S."/>
            <person name="Yoder R."/>
            <person name="Zeng Q."/>
            <person name="Allshire R."/>
            <person name="Baulcombe D."/>
            <person name="Birren B.W."/>
            <person name="Brown W."/>
            <person name="Ekwall K."/>
            <person name="Kellis M."/>
            <person name="Leatherwood J."/>
            <person name="Levin H."/>
            <person name="Margalit H."/>
            <person name="Martienssen R."/>
            <person name="Nieduszynski C.A."/>
            <person name="Spatafora J.W."/>
            <person name="Friedman N."/>
            <person name="Dalgaard J.Z."/>
            <person name="Baumann P."/>
            <person name="Niki H."/>
            <person name="Regev A."/>
            <person name="Nusbaum C."/>
        </authorList>
    </citation>
    <scope>NUCLEOTIDE SEQUENCE [LARGE SCALE GENOMIC DNA]</scope>
    <source>
        <strain evidence="17">yFS275 / FY16936</strain>
    </source>
</reference>
<evidence type="ECO:0000256" key="5">
    <source>
        <dbReference type="ARBA" id="ARBA00022450"/>
    </source>
</evidence>
<dbReference type="PROSITE" id="PS00012">
    <property type="entry name" value="PHOSPHOPANTETHEINE"/>
    <property type="match status" value="1"/>
</dbReference>
<evidence type="ECO:0000256" key="10">
    <source>
        <dbReference type="ARBA" id="ARBA00022982"/>
    </source>
</evidence>
<dbReference type="SUPFAM" id="SSF47336">
    <property type="entry name" value="ACP-like"/>
    <property type="match status" value="1"/>
</dbReference>
<comment type="pathway">
    <text evidence="2">Lipid metabolism; fatty acid biosynthesis.</text>
</comment>
<keyword evidence="10" id="KW-0249">Electron transport</keyword>
<dbReference type="GeneID" id="7048389"/>
<keyword evidence="13 14" id="KW-0275">Fatty acid biosynthesis</keyword>
<evidence type="ECO:0000259" key="15">
    <source>
        <dbReference type="PROSITE" id="PS50075"/>
    </source>
</evidence>
<dbReference type="GO" id="GO:0099128">
    <property type="term" value="C:mitochondrial [2Fe-2S] assembly complex"/>
    <property type="evidence" value="ECO:0007669"/>
    <property type="project" value="UniProtKB-ARBA"/>
</dbReference>
<dbReference type="OrthoDB" id="448946at2759"/>
<dbReference type="PANTHER" id="PTHR20863">
    <property type="entry name" value="ACYL CARRIER PROTEIN"/>
    <property type="match status" value="1"/>
</dbReference>
<proteinExistence type="inferred from homology"/>
<dbReference type="InterPro" id="IPR006162">
    <property type="entry name" value="Ppantetheine_attach_site"/>
</dbReference>
<dbReference type="InterPro" id="IPR036736">
    <property type="entry name" value="ACP-like_sf"/>
</dbReference>
<keyword evidence="8" id="KW-0276">Fatty acid metabolism</keyword>
<evidence type="ECO:0000256" key="3">
    <source>
        <dbReference type="ARBA" id="ARBA00010930"/>
    </source>
</evidence>
<dbReference type="OMA" id="ELMMMRE"/>
<comment type="similarity">
    <text evidence="3">Belongs to the acyl carrier protein (ACP) family.</text>
</comment>
<comment type="function">
    <text evidence="14">Carrier of the growing fatty acid chain in fatty acid biosynthesis.</text>
</comment>
<keyword evidence="12" id="KW-0496">Mitochondrion</keyword>
<dbReference type="AlphaFoldDB" id="B6K050"/>
<evidence type="ECO:0000256" key="8">
    <source>
        <dbReference type="ARBA" id="ARBA00022832"/>
    </source>
</evidence>
<dbReference type="STRING" id="402676.B6K050"/>
<evidence type="ECO:0000256" key="14">
    <source>
        <dbReference type="RuleBase" id="RU000722"/>
    </source>
</evidence>
<protein>
    <recommendedName>
        <fullName evidence="14">Acyl carrier protein</fullName>
    </recommendedName>
</protein>
<dbReference type="NCBIfam" id="NF002148">
    <property type="entry name" value="PRK00982.1-2"/>
    <property type="match status" value="1"/>
</dbReference>
<dbReference type="HOGENOM" id="CLU_108696_0_2_1"/>
<keyword evidence="17" id="KW-1185">Reference proteome</keyword>
<keyword evidence="9" id="KW-0809">Transit peptide</keyword>
<evidence type="ECO:0000256" key="4">
    <source>
        <dbReference type="ARBA" id="ARBA00022448"/>
    </source>
</evidence>
<dbReference type="PROSITE" id="PS50075">
    <property type="entry name" value="CARRIER"/>
    <property type="match status" value="1"/>
</dbReference>
<evidence type="ECO:0000256" key="1">
    <source>
        <dbReference type="ARBA" id="ARBA00004173"/>
    </source>
</evidence>
<dbReference type="HAMAP" id="MF_01217">
    <property type="entry name" value="Acyl_carrier"/>
    <property type="match status" value="1"/>
</dbReference>
<keyword evidence="11" id="KW-0443">Lipid metabolism</keyword>
<dbReference type="Proteomes" id="UP000001744">
    <property type="component" value="Unassembled WGS sequence"/>
</dbReference>
<dbReference type="FunFam" id="1.10.1200.10:FF:000003">
    <property type="entry name" value="Acyl carrier protein"/>
    <property type="match status" value="1"/>
</dbReference>
<dbReference type="Gene3D" id="1.10.1200.10">
    <property type="entry name" value="ACP-like"/>
    <property type="match status" value="1"/>
</dbReference>
<keyword evidence="5 14" id="KW-0596">Phosphopantetheine</keyword>
<evidence type="ECO:0000256" key="11">
    <source>
        <dbReference type="ARBA" id="ARBA00023098"/>
    </source>
</evidence>
<dbReference type="RefSeq" id="XP_002172493.1">
    <property type="nucleotide sequence ID" value="XM_002172457.2"/>
</dbReference>
<dbReference type="GO" id="GO:0000036">
    <property type="term" value="F:acyl carrier activity"/>
    <property type="evidence" value="ECO:0000318"/>
    <property type="project" value="GO_Central"/>
</dbReference>
<dbReference type="EMBL" id="KE651168">
    <property type="protein sequence ID" value="EEB06200.1"/>
    <property type="molecule type" value="Genomic_DNA"/>
</dbReference>
<dbReference type="GO" id="GO:0005739">
    <property type="term" value="C:mitochondrion"/>
    <property type="evidence" value="ECO:0000318"/>
    <property type="project" value="GO_Central"/>
</dbReference>
<evidence type="ECO:0000256" key="6">
    <source>
        <dbReference type="ARBA" id="ARBA00022516"/>
    </source>
</evidence>
<dbReference type="GO" id="GO:0000035">
    <property type="term" value="F:acyl binding"/>
    <property type="evidence" value="ECO:0000318"/>
    <property type="project" value="GO_Central"/>
</dbReference>
<accession>B6K050</accession>
<keyword evidence="4" id="KW-0813">Transport</keyword>
<keyword evidence="7" id="KW-0597">Phosphoprotein</keyword>
<dbReference type="eggNOG" id="KOG1748">
    <property type="taxonomic scope" value="Eukaryota"/>
</dbReference>
<gene>
    <name evidence="16" type="ORF">SJAG_01238</name>
</gene>